<organism evidence="1">
    <name type="scientific">Daucus carota subsp. sativus</name>
    <name type="common">Carrot</name>
    <dbReference type="NCBI Taxonomy" id="79200"/>
    <lineage>
        <taxon>Eukaryota</taxon>
        <taxon>Viridiplantae</taxon>
        <taxon>Streptophyta</taxon>
        <taxon>Embryophyta</taxon>
        <taxon>Tracheophyta</taxon>
        <taxon>Spermatophyta</taxon>
        <taxon>Magnoliopsida</taxon>
        <taxon>eudicotyledons</taxon>
        <taxon>Gunneridae</taxon>
        <taxon>Pentapetalae</taxon>
        <taxon>asterids</taxon>
        <taxon>campanulids</taxon>
        <taxon>Apiales</taxon>
        <taxon>Apiaceae</taxon>
        <taxon>Apioideae</taxon>
        <taxon>Scandiceae</taxon>
        <taxon>Daucinae</taxon>
        <taxon>Daucus</taxon>
        <taxon>Daucus sect. Daucus</taxon>
    </lineage>
</organism>
<dbReference type="InterPro" id="IPR055280">
    <property type="entry name" value="TIC32"/>
</dbReference>
<dbReference type="Gene3D" id="3.40.50.720">
    <property type="entry name" value="NAD(P)-binding Rossmann-like Domain"/>
    <property type="match status" value="1"/>
</dbReference>
<dbReference type="Pfam" id="PF00106">
    <property type="entry name" value="adh_short"/>
    <property type="match status" value="1"/>
</dbReference>
<dbReference type="Gramene" id="KZN07540">
    <property type="protein sequence ID" value="KZN07540"/>
    <property type="gene ID" value="DCAR_008377"/>
</dbReference>
<dbReference type="PRINTS" id="PR00081">
    <property type="entry name" value="GDHRDH"/>
</dbReference>
<dbReference type="OrthoDB" id="191139at2759"/>
<gene>
    <name evidence="1" type="ORF">DCAR_008377</name>
</gene>
<dbReference type="SUPFAM" id="SSF51735">
    <property type="entry name" value="NAD(P)-binding Rossmann-fold domains"/>
    <property type="match status" value="1"/>
</dbReference>
<protein>
    <submittedName>
        <fullName evidence="1">Uncharacterized protein</fullName>
    </submittedName>
</protein>
<dbReference type="AlphaFoldDB" id="A0A166FAC7"/>
<evidence type="ECO:0000313" key="1">
    <source>
        <dbReference type="EMBL" id="KZN07540.1"/>
    </source>
</evidence>
<sequence>MWIFGLTGKSGFSARNTAEQVTKGVDGTGLVAIVTGSSNGIGIETTRVLALRGVHVIMGVRNCKAGEKVKEDICKKIPGAKIDVMEIDLNTFASIRKFAAAFIATGLPLNILVNNAGIMAPPFTLSKDGIEQQFAVNHLGGFLLTNLLLDTLKNTARDCGKEGRIVNIASTLHTYTYKEGILFDKINDKDCYDPNYAYGQSKLCNILHCVELSRRLKEEGANVTANSLHPGLIATNISQNSGILGCYLACTQFLLKNIPQGAATTCYVALNPKVNGVSGEFFQDNNIVKASKMARDPEVAKKLWEFSLTFTEAK</sequence>
<dbReference type="InterPro" id="IPR036291">
    <property type="entry name" value="NAD(P)-bd_dom_sf"/>
</dbReference>
<accession>A0A166FAC7</accession>
<dbReference type="EMBL" id="LNRQ01000002">
    <property type="protein sequence ID" value="KZN07540.1"/>
    <property type="molecule type" value="Genomic_DNA"/>
</dbReference>
<dbReference type="InterPro" id="IPR002347">
    <property type="entry name" value="SDR_fam"/>
</dbReference>
<dbReference type="PANTHER" id="PTHR48476">
    <property type="entry name" value="SHORT-CHAIN DEHYDROGENASE TIC 32, CHLOROPLASTIC-LIKE"/>
    <property type="match status" value="1"/>
</dbReference>
<dbReference type="KEGG" id="dcr:108209952"/>
<dbReference type="OMA" id="GKRLWEW"/>
<proteinExistence type="predicted"/>
<dbReference type="STRING" id="79200.A0A166FAC7"/>
<comment type="caution">
    <text evidence="1">The sequence shown here is derived from an EMBL/GenBank/DDBJ whole genome shotgun (WGS) entry which is preliminary data.</text>
</comment>
<dbReference type="PANTHER" id="PTHR48476:SF3">
    <property type="entry name" value="VERY-LONG-CHAIN 3-OXOACYL-COA REDUCTASE"/>
    <property type="match status" value="1"/>
</dbReference>
<name>A0A166FAC7_DAUCS</name>
<dbReference type="CDD" id="cd05327">
    <property type="entry name" value="retinol-DH_like_SDR_c_like"/>
    <property type="match status" value="1"/>
</dbReference>
<reference evidence="1" key="1">
    <citation type="journal article" date="2016" name="Nat. Genet.">
        <title>A high-quality carrot genome assembly provides new insights into carotenoid accumulation and asterid genome evolution.</title>
        <authorList>
            <person name="Iorizzo M."/>
            <person name="Ellison S."/>
            <person name="Senalik D."/>
            <person name="Zeng P."/>
            <person name="Satapoomin P."/>
            <person name="Huang J."/>
            <person name="Bowman M."/>
            <person name="Iovene M."/>
            <person name="Sanseverino W."/>
            <person name="Cavagnaro P."/>
            <person name="Yildiz M."/>
            <person name="Macko-Podgorni A."/>
            <person name="Moranska E."/>
            <person name="Grzebelus E."/>
            <person name="Grzebelus D."/>
            <person name="Ashrafi H."/>
            <person name="Zheng Z."/>
            <person name="Cheng S."/>
            <person name="Spooner D."/>
            <person name="Van Deynze A."/>
            <person name="Simon P."/>
        </authorList>
    </citation>
    <scope>NUCLEOTIDE SEQUENCE [LARGE SCALE GENOMIC DNA]</scope>
    <source>
        <tissue evidence="1">Leaf</tissue>
    </source>
</reference>